<keyword evidence="1 2" id="KW-0732">Signal</keyword>
<gene>
    <name evidence="4" type="ORF">Pla52o_42210</name>
</gene>
<dbReference type="CDD" id="cd15482">
    <property type="entry name" value="Sialidase_non-viral"/>
    <property type="match status" value="1"/>
</dbReference>
<dbReference type="PANTHER" id="PTHR43752">
    <property type="entry name" value="BNR/ASP-BOX REPEAT FAMILY PROTEIN"/>
    <property type="match status" value="1"/>
</dbReference>
<evidence type="ECO:0000313" key="5">
    <source>
        <dbReference type="Proteomes" id="UP000316304"/>
    </source>
</evidence>
<evidence type="ECO:0000313" key="4">
    <source>
        <dbReference type="EMBL" id="TWU21187.1"/>
    </source>
</evidence>
<accession>A0A5C6CBH4</accession>
<sequence precursor="true">MKRMQQSKWTLFCWACVAIICTHANADDASWKLKPLQYNHPGLTVDLGVGLWAFPLPMDYDNDGDLDLLVGCPDKPSNGVYFFENTSQDPAEKMPVFKAGVHLGKANHFMQMSMVNGEPVVMLPAKEFRRDPQSGKFDFNKPTKIDAAANPNAHTKGNTRANMWRYVDYDGDGDYDITVGSGDWTDYCWDHAYDNHGQWRNGPLHGYVYLIVNEGSDDAPKYSKNPERLQSAGGDIDVYGWPSPNFADFDNDGDLDLLCGEFLDGFTYFQNIGTRTEPVYAAAQKLKNVAGDPLVMHLQMITPTAIDWDADGDLDLIVGDEDGRVAFIENNGELRDNQPVFNDPVYFQQQADTLKFGALATPFVYDWDNDGDEDILCGNTAGNIGFFENLGNRENGLPRWAAPKLLNVRTGADSLKPFRVMAGESGSTQGPAEAKWGYTTLSVADWDGDGDGDIIYNSILSKLGLLINESGTLVEKDFDSGQSEAPPKWYWWQTKSSAALTQWRTTPMVIDFDGDRQLDLVMLDQEGYLTLRSNGGEAQRIFVDEDLQPIRLNSGTCGRSGRIKLAVVDWDGDSRLDVLINSENATWYRNCKEVDGKVMLKKVGNLAKRNVAGHTSSPAVCDFNRDGKPDLLVGSENGRIYYIDHEDCIQYSSEQTEPREAREPQPAPFPGFVSKASIFENAPFKECHASTICQTSRGLVASWFGGTREGNTDVTIWTSFHDGLNWSRPQSVADGVQHEGLQYPCWNPVLYQPPGDGPLLLFFKVGPKPHSWWGEMMVSYDRGRTFTHRQRLPESIDGPVRCKPILLEDGKTLLCGSSTEHDGWRIHFESIQLVDGELSGPWKRVGPINDASEFNAIQPTLLTHPDGRLEALCRTKEGVIASTESTDGGETWSKLKATEMPNPNSGIDAVTLTDGRHLMIYNHLGSGKDGWGKRGVLNLAISDDGVTWNEVGLLEQEKGAEFSYPAMIQTDDGMVHITYTSKRKHITHVVIDPAAIVPSSAK</sequence>
<comment type="caution">
    <text evidence="4">The sequence shown here is derived from an EMBL/GenBank/DDBJ whole genome shotgun (WGS) entry which is preliminary data.</text>
</comment>
<dbReference type="EMBL" id="SJPT01000007">
    <property type="protein sequence ID" value="TWU21187.1"/>
    <property type="molecule type" value="Genomic_DNA"/>
</dbReference>
<feature type="chain" id="PRO_5022942113" evidence="2">
    <location>
        <begin position="27"/>
        <end position="1002"/>
    </location>
</feature>
<dbReference type="InterPro" id="IPR011040">
    <property type="entry name" value="Sialidase"/>
</dbReference>
<dbReference type="SUPFAM" id="SSF69318">
    <property type="entry name" value="Integrin alpha N-terminal domain"/>
    <property type="match status" value="2"/>
</dbReference>
<dbReference type="InterPro" id="IPR013517">
    <property type="entry name" value="FG-GAP"/>
</dbReference>
<evidence type="ECO:0000259" key="3">
    <source>
        <dbReference type="Pfam" id="PF13088"/>
    </source>
</evidence>
<evidence type="ECO:0000256" key="2">
    <source>
        <dbReference type="SAM" id="SignalP"/>
    </source>
</evidence>
<reference evidence="4 5" key="1">
    <citation type="submission" date="2019-02" db="EMBL/GenBank/DDBJ databases">
        <title>Deep-cultivation of Planctomycetes and their phenomic and genomic characterization uncovers novel biology.</title>
        <authorList>
            <person name="Wiegand S."/>
            <person name="Jogler M."/>
            <person name="Boedeker C."/>
            <person name="Pinto D."/>
            <person name="Vollmers J."/>
            <person name="Rivas-Marin E."/>
            <person name="Kohn T."/>
            <person name="Peeters S.H."/>
            <person name="Heuer A."/>
            <person name="Rast P."/>
            <person name="Oberbeckmann S."/>
            <person name="Bunk B."/>
            <person name="Jeske O."/>
            <person name="Meyerdierks A."/>
            <person name="Storesund J.E."/>
            <person name="Kallscheuer N."/>
            <person name="Luecker S."/>
            <person name="Lage O.M."/>
            <person name="Pohl T."/>
            <person name="Merkel B.J."/>
            <person name="Hornburger P."/>
            <person name="Mueller R.-W."/>
            <person name="Bruemmer F."/>
            <person name="Labrenz M."/>
            <person name="Spormann A.M."/>
            <person name="Op Den Camp H."/>
            <person name="Overmann J."/>
            <person name="Amann R."/>
            <person name="Jetten M.S.M."/>
            <person name="Mascher T."/>
            <person name="Medema M.H."/>
            <person name="Devos D.P."/>
            <person name="Kaster A.-K."/>
            <person name="Ovreas L."/>
            <person name="Rohde M."/>
            <person name="Galperin M.Y."/>
            <person name="Jogler C."/>
        </authorList>
    </citation>
    <scope>NUCLEOTIDE SEQUENCE [LARGE SCALE GENOMIC DNA]</scope>
    <source>
        <strain evidence="4 5">Pla52o</strain>
    </source>
</reference>
<dbReference type="InterPro" id="IPR036278">
    <property type="entry name" value="Sialidase_sf"/>
</dbReference>
<dbReference type="Pfam" id="PF13517">
    <property type="entry name" value="FG-GAP_3"/>
    <property type="match status" value="1"/>
</dbReference>
<dbReference type="Gene3D" id="2.120.10.10">
    <property type="match status" value="1"/>
</dbReference>
<feature type="domain" description="Sialidase" evidence="3">
    <location>
        <begin position="699"/>
        <end position="977"/>
    </location>
</feature>
<dbReference type="AlphaFoldDB" id="A0A5C6CBH4"/>
<proteinExistence type="predicted"/>
<dbReference type="Proteomes" id="UP000316304">
    <property type="component" value="Unassembled WGS sequence"/>
</dbReference>
<dbReference type="InterPro" id="IPR028994">
    <property type="entry name" value="Integrin_alpha_N"/>
</dbReference>
<dbReference type="SUPFAM" id="SSF50939">
    <property type="entry name" value="Sialidases"/>
    <property type="match status" value="1"/>
</dbReference>
<dbReference type="Gene3D" id="2.130.10.130">
    <property type="entry name" value="Integrin alpha, N-terminal"/>
    <property type="match status" value="2"/>
</dbReference>
<protein>
    <submittedName>
        <fullName evidence="4">FG-GAP repeat protein</fullName>
    </submittedName>
</protein>
<organism evidence="4 5">
    <name type="scientific">Novipirellula galeiformis</name>
    <dbReference type="NCBI Taxonomy" id="2528004"/>
    <lineage>
        <taxon>Bacteria</taxon>
        <taxon>Pseudomonadati</taxon>
        <taxon>Planctomycetota</taxon>
        <taxon>Planctomycetia</taxon>
        <taxon>Pirellulales</taxon>
        <taxon>Pirellulaceae</taxon>
        <taxon>Novipirellula</taxon>
    </lineage>
</organism>
<keyword evidence="5" id="KW-1185">Reference proteome</keyword>
<dbReference type="PANTHER" id="PTHR43752:SF2">
    <property type="entry name" value="BNR_ASP-BOX REPEAT FAMILY PROTEIN"/>
    <property type="match status" value="1"/>
</dbReference>
<evidence type="ECO:0000256" key="1">
    <source>
        <dbReference type="ARBA" id="ARBA00022729"/>
    </source>
</evidence>
<dbReference type="Pfam" id="PF13088">
    <property type="entry name" value="BNR_2"/>
    <property type="match status" value="1"/>
</dbReference>
<feature type="signal peptide" evidence="2">
    <location>
        <begin position="1"/>
        <end position="26"/>
    </location>
</feature>
<name>A0A5C6CBH4_9BACT</name>